<feature type="transmembrane region" description="Helical" evidence="1">
    <location>
        <begin position="379"/>
        <end position="399"/>
    </location>
</feature>
<dbReference type="RefSeq" id="WP_100702678.1">
    <property type="nucleotide sequence ID" value="NZ_MLFP01000005.1"/>
</dbReference>
<gene>
    <name evidence="2" type="ORF">PRCB_16460</name>
</gene>
<reference evidence="2 3" key="1">
    <citation type="submission" date="2017-11" db="EMBL/GenBank/DDBJ databases">
        <title>The genome sequence of Pantoea rodasii DSM 26611.</title>
        <authorList>
            <person name="Gao J."/>
            <person name="Mao X."/>
            <person name="Sun J."/>
        </authorList>
    </citation>
    <scope>NUCLEOTIDE SEQUENCE [LARGE SCALE GENOMIC DNA]</scope>
    <source>
        <strain evidence="2 3">DSM 26611</strain>
    </source>
</reference>
<evidence type="ECO:0000313" key="3">
    <source>
        <dbReference type="Proteomes" id="UP000232062"/>
    </source>
</evidence>
<keyword evidence="3" id="KW-1185">Reference proteome</keyword>
<proteinExistence type="predicted"/>
<evidence type="ECO:0000313" key="2">
    <source>
        <dbReference type="EMBL" id="PJZ04994.1"/>
    </source>
</evidence>
<evidence type="ECO:0000256" key="1">
    <source>
        <dbReference type="SAM" id="Phobius"/>
    </source>
</evidence>
<organism evidence="2 3">
    <name type="scientific">Pantoea rodasii</name>
    <dbReference type="NCBI Taxonomy" id="1076549"/>
    <lineage>
        <taxon>Bacteria</taxon>
        <taxon>Pseudomonadati</taxon>
        <taxon>Pseudomonadota</taxon>
        <taxon>Gammaproteobacteria</taxon>
        <taxon>Enterobacterales</taxon>
        <taxon>Erwiniaceae</taxon>
        <taxon>Pantoea</taxon>
    </lineage>
</organism>
<keyword evidence="1" id="KW-0472">Membrane</keyword>
<sequence length="403" mass="45720">MADLNDVIKLYRTSGCPEFRGAFFSASLNFIENRELIVSLFQENTGLGRFKDVEVDGVDIDEANKLPKNGKKVVYTFSVNQGSAEKFYPRRIDFLITNTLKRGEVPNNYYITEDNYCPKDDFKPDFIIKIEAICKLIKNLAKLAHFNDIKLEGNESFYKLVFILNSESKSSTAVVEINLDESILGIDNLDTSIIDALAQPGAEKDIHYIEKLNTFRNTFIEYVNSSSRNFFQILKGWEELNNLYVNNLAIYMSAFSFHKSRKEVSEAELEYAEKISKVVSELTTKALAIPVSIAASIATFQLTSKSEAIIALIGLFLTSLITSLMCSSQMKQLQRIVHAKNTLFDGIEKRLLSEQSEIKSRLSSAKTHLRDNEVFCHRVLEFSLIISWVPTIIGTLGLMQRYL</sequence>
<accession>A0A2M9WBU0</accession>
<comment type="caution">
    <text evidence="2">The sequence shown here is derived from an EMBL/GenBank/DDBJ whole genome shotgun (WGS) entry which is preliminary data.</text>
</comment>
<dbReference type="Proteomes" id="UP000232062">
    <property type="component" value="Unassembled WGS sequence"/>
</dbReference>
<protein>
    <submittedName>
        <fullName evidence="2">Uncharacterized protein</fullName>
    </submittedName>
</protein>
<name>A0A2M9WBU0_9GAMM</name>
<feature type="transmembrane region" description="Helical" evidence="1">
    <location>
        <begin position="308"/>
        <end position="326"/>
    </location>
</feature>
<keyword evidence="1" id="KW-1133">Transmembrane helix</keyword>
<dbReference type="AlphaFoldDB" id="A0A2M9WBU0"/>
<keyword evidence="1" id="KW-0812">Transmembrane</keyword>
<dbReference type="OrthoDB" id="6184272at2"/>
<dbReference type="EMBL" id="PIQI01000023">
    <property type="protein sequence ID" value="PJZ04994.1"/>
    <property type="molecule type" value="Genomic_DNA"/>
</dbReference>